<organism evidence="3 4">
    <name type="scientific">Mugilogobius chulae</name>
    <name type="common">yellowstripe goby</name>
    <dbReference type="NCBI Taxonomy" id="88201"/>
    <lineage>
        <taxon>Eukaryota</taxon>
        <taxon>Metazoa</taxon>
        <taxon>Chordata</taxon>
        <taxon>Craniata</taxon>
        <taxon>Vertebrata</taxon>
        <taxon>Euteleostomi</taxon>
        <taxon>Actinopterygii</taxon>
        <taxon>Neopterygii</taxon>
        <taxon>Teleostei</taxon>
        <taxon>Neoteleostei</taxon>
        <taxon>Acanthomorphata</taxon>
        <taxon>Gobiaria</taxon>
        <taxon>Gobiiformes</taxon>
        <taxon>Gobioidei</taxon>
        <taxon>Gobiidae</taxon>
        <taxon>Gobionellinae</taxon>
        <taxon>Mugilogobius</taxon>
    </lineage>
</organism>
<evidence type="ECO:0000313" key="3">
    <source>
        <dbReference type="EMBL" id="KAK7906996.1"/>
    </source>
</evidence>
<evidence type="ECO:0000313" key="4">
    <source>
        <dbReference type="Proteomes" id="UP001460270"/>
    </source>
</evidence>
<dbReference type="InterPro" id="IPR045860">
    <property type="entry name" value="Snake_toxin-like_sf"/>
</dbReference>
<feature type="domain" description="UPAR/Ly6" evidence="2">
    <location>
        <begin position="20"/>
        <end position="111"/>
    </location>
</feature>
<evidence type="ECO:0000259" key="2">
    <source>
        <dbReference type="Pfam" id="PF00021"/>
    </source>
</evidence>
<keyword evidence="1" id="KW-0732">Signal</keyword>
<name>A0AAW0P1L1_9GOBI</name>
<evidence type="ECO:0000256" key="1">
    <source>
        <dbReference type="SAM" id="SignalP"/>
    </source>
</evidence>
<gene>
    <name evidence="3" type="ORF">WMY93_015608</name>
</gene>
<keyword evidence="4" id="KW-1185">Reference proteome</keyword>
<dbReference type="Gene3D" id="2.10.60.10">
    <property type="entry name" value="CD59"/>
    <property type="match status" value="1"/>
</dbReference>
<proteinExistence type="predicted"/>
<dbReference type="SUPFAM" id="SSF57302">
    <property type="entry name" value="Snake toxin-like"/>
    <property type="match status" value="1"/>
</dbReference>
<comment type="caution">
    <text evidence="3">The sequence shown here is derived from an EMBL/GenBank/DDBJ whole genome shotgun (WGS) entry which is preliminary data.</text>
</comment>
<dbReference type="Proteomes" id="UP001460270">
    <property type="component" value="Unassembled WGS sequence"/>
</dbReference>
<reference evidence="4" key="1">
    <citation type="submission" date="2024-04" db="EMBL/GenBank/DDBJ databases">
        <title>Salinicola lusitanus LLJ914,a marine bacterium isolated from the Okinawa Trough.</title>
        <authorList>
            <person name="Li J."/>
        </authorList>
    </citation>
    <scope>NUCLEOTIDE SEQUENCE [LARGE SCALE GENOMIC DNA]</scope>
</reference>
<dbReference type="Pfam" id="PF00021">
    <property type="entry name" value="UPAR_LY6"/>
    <property type="match status" value="1"/>
</dbReference>
<accession>A0AAW0P1L1</accession>
<dbReference type="EMBL" id="JBBPFD010000011">
    <property type="protein sequence ID" value="KAK7906996.1"/>
    <property type="molecule type" value="Genomic_DNA"/>
</dbReference>
<feature type="signal peptide" evidence="1">
    <location>
        <begin position="1"/>
        <end position="20"/>
    </location>
</feature>
<dbReference type="InterPro" id="IPR016054">
    <property type="entry name" value="LY6_UPA_recep-like"/>
</dbReference>
<protein>
    <recommendedName>
        <fullName evidence="2">UPAR/Ly6 domain-containing protein</fullName>
    </recommendedName>
</protein>
<feature type="chain" id="PRO_5043351123" description="UPAR/Ly6 domain-containing protein" evidence="1">
    <location>
        <begin position="21"/>
        <end position="140"/>
    </location>
</feature>
<sequence length="140" mass="14286">MAKVLIGIVAVLACFALVDSLKCNTCLFSVLGVCFGSSTDTCTNTTTQCFTSKAVFPQINSFKGFVNQGCGVDNPCGSSNSTSVTSSGVLSYINVNWTVTVECCSTDLCNPKDTSGASTSTVSLSVLSVAALAALCGGFM</sequence>
<dbReference type="AlphaFoldDB" id="A0AAW0P1L1"/>